<dbReference type="OrthoDB" id="9803916at2"/>
<dbReference type="InterPro" id="IPR036866">
    <property type="entry name" value="RibonucZ/Hydroxyglut_hydro"/>
</dbReference>
<reference evidence="2 3" key="1">
    <citation type="submission" date="2019-02" db="EMBL/GenBank/DDBJ databases">
        <title>Deep-cultivation of Planctomycetes and their phenomic and genomic characterization uncovers novel biology.</title>
        <authorList>
            <person name="Wiegand S."/>
            <person name="Jogler M."/>
            <person name="Boedeker C."/>
            <person name="Pinto D."/>
            <person name="Vollmers J."/>
            <person name="Rivas-Marin E."/>
            <person name="Kohn T."/>
            <person name="Peeters S.H."/>
            <person name="Heuer A."/>
            <person name="Rast P."/>
            <person name="Oberbeckmann S."/>
            <person name="Bunk B."/>
            <person name="Jeske O."/>
            <person name="Meyerdierks A."/>
            <person name="Storesund J.E."/>
            <person name="Kallscheuer N."/>
            <person name="Luecker S."/>
            <person name="Lage O.M."/>
            <person name="Pohl T."/>
            <person name="Merkel B.J."/>
            <person name="Hornburger P."/>
            <person name="Mueller R.-W."/>
            <person name="Bruemmer F."/>
            <person name="Labrenz M."/>
            <person name="Spormann A.M."/>
            <person name="Op den Camp H."/>
            <person name="Overmann J."/>
            <person name="Amann R."/>
            <person name="Jetten M.S.M."/>
            <person name="Mascher T."/>
            <person name="Medema M.H."/>
            <person name="Devos D.P."/>
            <person name="Kaster A.-K."/>
            <person name="Ovreas L."/>
            <person name="Rohde M."/>
            <person name="Galperin M.Y."/>
            <person name="Jogler C."/>
        </authorList>
    </citation>
    <scope>NUCLEOTIDE SEQUENCE [LARGE SCALE GENOMIC DNA]</scope>
    <source>
        <strain evidence="2 3">Mal4</strain>
    </source>
</reference>
<dbReference type="InterPro" id="IPR026360">
    <property type="entry name" value="Xnuc_lig_assoc"/>
</dbReference>
<proteinExistence type="predicted"/>
<dbReference type="RefSeq" id="WP_145368999.1">
    <property type="nucleotide sequence ID" value="NZ_CP036275.1"/>
</dbReference>
<protein>
    <submittedName>
        <fullName evidence="2">Uncharacterized protein</fullName>
    </submittedName>
</protein>
<dbReference type="PANTHER" id="PTHR11203:SF49">
    <property type="entry name" value="BLL1145 PROTEIN"/>
    <property type="match status" value="1"/>
</dbReference>
<dbReference type="GO" id="GO:0004521">
    <property type="term" value="F:RNA endonuclease activity"/>
    <property type="evidence" value="ECO:0007669"/>
    <property type="project" value="TreeGrafter"/>
</dbReference>
<dbReference type="AlphaFoldDB" id="A0A517Z5M2"/>
<name>A0A517Z5M2_9PLAN</name>
<gene>
    <name evidence="2" type="ORF">Mal4_21090</name>
</gene>
<dbReference type="SUPFAM" id="SSF56281">
    <property type="entry name" value="Metallo-hydrolase/oxidoreductase"/>
    <property type="match status" value="1"/>
</dbReference>
<evidence type="ECO:0000313" key="3">
    <source>
        <dbReference type="Proteomes" id="UP000320496"/>
    </source>
</evidence>
<accession>A0A517Z5M2</accession>
<dbReference type="Proteomes" id="UP000320496">
    <property type="component" value="Chromosome"/>
</dbReference>
<feature type="compositionally biased region" description="Acidic residues" evidence="1">
    <location>
        <begin position="329"/>
        <end position="348"/>
    </location>
</feature>
<feature type="region of interest" description="Disordered" evidence="1">
    <location>
        <begin position="326"/>
        <end position="348"/>
    </location>
</feature>
<keyword evidence="3" id="KW-1185">Reference proteome</keyword>
<dbReference type="Gene3D" id="3.60.15.10">
    <property type="entry name" value="Ribonuclease Z/Hydroxyacylglutathione hydrolase-like"/>
    <property type="match status" value="1"/>
</dbReference>
<sequence>MIASDLLTLTEAGLYCPAGDFHVDPWRPVPRAVITHAHSDHARQGSERYLTSHDGRHVLATRMVPDAVIDTLEYGESIDLNGVRVSLHPAGHILGSSQVRIEHRGRVCVASGDYKVDRDATCAPFELLRCHSFITESTFGLPVYRWPPQQEVMAAVNEWWLGNREAGRASVIFAYSLGKAQRLIAGLDPQIGPIYCHGAVERVNRDYRETGVSLPATAYASSRSARDYAGAMVVAPPSANGSPWLRRFGNCSTAFASGWMAIRGTRRRRAVDRGFVLSDHVDWPGLTGTVRESGAEQVFVTHGFTAACARWFGDQGLDAHVLPTRFEGEQDDRAEDAEQEPDAQEPDS</sequence>
<dbReference type="EMBL" id="CP036275">
    <property type="protein sequence ID" value="QDU37792.1"/>
    <property type="molecule type" value="Genomic_DNA"/>
</dbReference>
<evidence type="ECO:0000256" key="1">
    <source>
        <dbReference type="SAM" id="MobiDB-lite"/>
    </source>
</evidence>
<organism evidence="2 3">
    <name type="scientific">Maioricimonas rarisocia</name>
    <dbReference type="NCBI Taxonomy" id="2528026"/>
    <lineage>
        <taxon>Bacteria</taxon>
        <taxon>Pseudomonadati</taxon>
        <taxon>Planctomycetota</taxon>
        <taxon>Planctomycetia</taxon>
        <taxon>Planctomycetales</taxon>
        <taxon>Planctomycetaceae</taxon>
        <taxon>Maioricimonas</taxon>
    </lineage>
</organism>
<dbReference type="KEGG" id="mri:Mal4_21090"/>
<dbReference type="PANTHER" id="PTHR11203">
    <property type="entry name" value="CLEAVAGE AND POLYADENYLATION SPECIFICITY FACTOR FAMILY MEMBER"/>
    <property type="match status" value="1"/>
</dbReference>
<dbReference type="InterPro" id="IPR050698">
    <property type="entry name" value="MBL"/>
</dbReference>
<dbReference type="NCBIfam" id="TIGR04122">
    <property type="entry name" value="Xnuc_lig_assoc"/>
    <property type="match status" value="1"/>
</dbReference>
<evidence type="ECO:0000313" key="2">
    <source>
        <dbReference type="EMBL" id="QDU37792.1"/>
    </source>
</evidence>